<dbReference type="SMART" id="SM00066">
    <property type="entry name" value="GAL4"/>
    <property type="match status" value="1"/>
</dbReference>
<evidence type="ECO:0000313" key="6">
    <source>
        <dbReference type="Proteomes" id="UP000813444"/>
    </source>
</evidence>
<feature type="region of interest" description="Disordered" evidence="3">
    <location>
        <begin position="108"/>
        <end position="150"/>
    </location>
</feature>
<dbReference type="OrthoDB" id="4835445at2759"/>
<name>A0A8K0WPT9_9HYPO</name>
<dbReference type="Pfam" id="PF00172">
    <property type="entry name" value="Zn_clus"/>
    <property type="match status" value="1"/>
</dbReference>
<dbReference type="AlphaFoldDB" id="A0A8K0WPT9"/>
<sequence>MSSSSSAVPNERADALRQRDSPSKANIKTKTRSRNGCSQCKAKRLKCDEAKPECLTCIKNNRKCPGYGRSFRWSTKHEKTLNTGKETVLPITVEPARIIQPAAPAPLPLLQTTRGYGHGGRSSEEAPSEQSSVPLVQTPEMTSGSGVLPEENVIPPAASHFDGWTIPQFDLIGDVSLVQEYWVAEPAGPVLDTFKESTEQALVPVAPSMESSASGSESGRDPSPTLSYQQPLLPSVPRGLCDYSVVLVEEWFKHVCPIWSGFDSQANLNRILAQESWTRSAAVMHCLQSMAAICLGSQIPRMKRVARLHLEAAAGAIQTELGALRRSPQGELPADLLLALCCVGTAACWLDTKEIGEHYLKEAKGLLKRLNQDTSKLSALDLQRLSFFNNSLVYWNMLVAVVSDDQDDLGIPKPKKPSGLDLTGPITPHPWTGISVSAQLLFMQAIKLCRRFRVRHKQGMTFTMLNLQSALEEIEEAQKVEEELLGLDQHEVEEISETGDKMSPKAHFIYVAEAYRLASLLQLYQTFPDLVARRLPEDARDASGYVPWDKWIVPLCLRLVSILKKIPVSSRTRCIQPLLYITASTGLRFDIDSLDPMRDSRDTSAVVDLDVIQRSHRLRSEDLDADSSLAGLTKLSIEITHARRFILGRLSMLEHSLPPAPILVAKDLVKAIWAAYDLDTSRPSYTHWIDVMEELDLRTIFG</sequence>
<evidence type="ECO:0000259" key="4">
    <source>
        <dbReference type="PROSITE" id="PS50048"/>
    </source>
</evidence>
<accession>A0A8K0WPT9</accession>
<feature type="compositionally biased region" description="Polar residues" evidence="3">
    <location>
        <begin position="128"/>
        <end position="145"/>
    </location>
</feature>
<evidence type="ECO:0000313" key="5">
    <source>
        <dbReference type="EMBL" id="KAH7312527.1"/>
    </source>
</evidence>
<protein>
    <submittedName>
        <fullName evidence="5">Fungal-specific transcription factor domain-containing protein</fullName>
    </submittedName>
</protein>
<dbReference type="Proteomes" id="UP000813444">
    <property type="component" value="Unassembled WGS sequence"/>
</dbReference>
<dbReference type="EMBL" id="JAGPNK010000010">
    <property type="protein sequence ID" value="KAH7312527.1"/>
    <property type="molecule type" value="Genomic_DNA"/>
</dbReference>
<dbReference type="PANTHER" id="PTHR37534:SF11">
    <property type="entry name" value="ZN(II)2CYS6 TRANSCRIPTION FACTOR (EUROFUNG)"/>
    <property type="match status" value="1"/>
</dbReference>
<dbReference type="PROSITE" id="PS00463">
    <property type="entry name" value="ZN2_CY6_FUNGAL_1"/>
    <property type="match status" value="1"/>
</dbReference>
<dbReference type="PANTHER" id="PTHR37534">
    <property type="entry name" value="TRANSCRIPTIONAL ACTIVATOR PROTEIN UGA3"/>
    <property type="match status" value="1"/>
</dbReference>
<feature type="domain" description="Zn(2)-C6 fungal-type" evidence="4">
    <location>
        <begin position="36"/>
        <end position="64"/>
    </location>
</feature>
<dbReference type="InterPro" id="IPR036864">
    <property type="entry name" value="Zn2-C6_fun-type_DNA-bd_sf"/>
</dbReference>
<dbReference type="CDD" id="cd00067">
    <property type="entry name" value="GAL4"/>
    <property type="match status" value="1"/>
</dbReference>
<dbReference type="PROSITE" id="PS50048">
    <property type="entry name" value="ZN2_CY6_FUNGAL_2"/>
    <property type="match status" value="1"/>
</dbReference>
<dbReference type="Gene3D" id="4.10.240.10">
    <property type="entry name" value="Zn(2)-C6 fungal-type DNA-binding domain"/>
    <property type="match status" value="1"/>
</dbReference>
<feature type="region of interest" description="Disordered" evidence="3">
    <location>
        <begin position="1"/>
        <end position="34"/>
    </location>
</feature>
<keyword evidence="2" id="KW-0539">Nucleus</keyword>
<dbReference type="SUPFAM" id="SSF57701">
    <property type="entry name" value="Zn2/Cys6 DNA-binding domain"/>
    <property type="match status" value="1"/>
</dbReference>
<keyword evidence="6" id="KW-1185">Reference proteome</keyword>
<dbReference type="GO" id="GO:0045944">
    <property type="term" value="P:positive regulation of transcription by RNA polymerase II"/>
    <property type="evidence" value="ECO:0007669"/>
    <property type="project" value="TreeGrafter"/>
</dbReference>
<dbReference type="GO" id="GO:0005634">
    <property type="term" value="C:nucleus"/>
    <property type="evidence" value="ECO:0007669"/>
    <property type="project" value="UniProtKB-SubCell"/>
</dbReference>
<evidence type="ECO:0000256" key="2">
    <source>
        <dbReference type="ARBA" id="ARBA00023242"/>
    </source>
</evidence>
<dbReference type="Pfam" id="PF11951">
    <property type="entry name" value="Fungal_trans_2"/>
    <property type="match status" value="1"/>
</dbReference>
<dbReference type="GO" id="GO:0008270">
    <property type="term" value="F:zinc ion binding"/>
    <property type="evidence" value="ECO:0007669"/>
    <property type="project" value="InterPro"/>
</dbReference>
<comment type="subcellular location">
    <subcellularLocation>
        <location evidence="1">Nucleus</location>
    </subcellularLocation>
</comment>
<evidence type="ECO:0000256" key="1">
    <source>
        <dbReference type="ARBA" id="ARBA00004123"/>
    </source>
</evidence>
<dbReference type="InterPro" id="IPR021858">
    <property type="entry name" value="Fun_TF"/>
</dbReference>
<feature type="compositionally biased region" description="Basic and acidic residues" evidence="3">
    <location>
        <begin position="11"/>
        <end position="22"/>
    </location>
</feature>
<reference evidence="5" key="1">
    <citation type="journal article" date="2021" name="Nat. Commun.">
        <title>Genetic determinants of endophytism in the Arabidopsis root mycobiome.</title>
        <authorList>
            <person name="Mesny F."/>
            <person name="Miyauchi S."/>
            <person name="Thiergart T."/>
            <person name="Pickel B."/>
            <person name="Atanasova L."/>
            <person name="Karlsson M."/>
            <person name="Huettel B."/>
            <person name="Barry K.W."/>
            <person name="Haridas S."/>
            <person name="Chen C."/>
            <person name="Bauer D."/>
            <person name="Andreopoulos W."/>
            <person name="Pangilinan J."/>
            <person name="LaButti K."/>
            <person name="Riley R."/>
            <person name="Lipzen A."/>
            <person name="Clum A."/>
            <person name="Drula E."/>
            <person name="Henrissat B."/>
            <person name="Kohler A."/>
            <person name="Grigoriev I.V."/>
            <person name="Martin F.M."/>
            <person name="Hacquard S."/>
        </authorList>
    </citation>
    <scope>NUCLEOTIDE SEQUENCE</scope>
    <source>
        <strain evidence="5">MPI-CAGE-CH-0235</strain>
    </source>
</reference>
<feature type="compositionally biased region" description="Low complexity" evidence="3">
    <location>
        <begin position="206"/>
        <end position="223"/>
    </location>
</feature>
<proteinExistence type="predicted"/>
<comment type="caution">
    <text evidence="5">The sequence shown here is derived from an EMBL/GenBank/DDBJ whole genome shotgun (WGS) entry which is preliminary data.</text>
</comment>
<feature type="region of interest" description="Disordered" evidence="3">
    <location>
        <begin position="206"/>
        <end position="230"/>
    </location>
</feature>
<dbReference type="InterPro" id="IPR001138">
    <property type="entry name" value="Zn2Cys6_DnaBD"/>
</dbReference>
<organism evidence="5 6">
    <name type="scientific">Stachybotrys elegans</name>
    <dbReference type="NCBI Taxonomy" id="80388"/>
    <lineage>
        <taxon>Eukaryota</taxon>
        <taxon>Fungi</taxon>
        <taxon>Dikarya</taxon>
        <taxon>Ascomycota</taxon>
        <taxon>Pezizomycotina</taxon>
        <taxon>Sordariomycetes</taxon>
        <taxon>Hypocreomycetidae</taxon>
        <taxon>Hypocreales</taxon>
        <taxon>Stachybotryaceae</taxon>
        <taxon>Stachybotrys</taxon>
    </lineage>
</organism>
<dbReference type="GO" id="GO:0000981">
    <property type="term" value="F:DNA-binding transcription factor activity, RNA polymerase II-specific"/>
    <property type="evidence" value="ECO:0007669"/>
    <property type="project" value="InterPro"/>
</dbReference>
<gene>
    <name evidence="5" type="ORF">B0I35DRAFT_437223</name>
</gene>
<evidence type="ECO:0000256" key="3">
    <source>
        <dbReference type="SAM" id="MobiDB-lite"/>
    </source>
</evidence>
<dbReference type="GO" id="GO:0000976">
    <property type="term" value="F:transcription cis-regulatory region binding"/>
    <property type="evidence" value="ECO:0007669"/>
    <property type="project" value="TreeGrafter"/>
</dbReference>